<evidence type="ECO:0000313" key="4">
    <source>
        <dbReference type="EMBL" id="SPP92795.1"/>
    </source>
</evidence>
<evidence type="ECO:0000256" key="1">
    <source>
        <dbReference type="ARBA" id="ARBA00035012"/>
    </source>
</evidence>
<dbReference type="AlphaFoldDB" id="A0A2U3PUG4"/>
<organism evidence="4 5">
    <name type="scientific">Bradyrhizobium vignae</name>
    <dbReference type="NCBI Taxonomy" id="1549949"/>
    <lineage>
        <taxon>Bacteria</taxon>
        <taxon>Pseudomonadati</taxon>
        <taxon>Pseudomonadota</taxon>
        <taxon>Alphaproteobacteria</taxon>
        <taxon>Hyphomicrobiales</taxon>
        <taxon>Nitrobacteraceae</taxon>
        <taxon>Bradyrhizobium</taxon>
    </lineage>
</organism>
<proteinExistence type="inferred from homology"/>
<name>A0A2U3PUG4_9BRAD</name>
<dbReference type="InterPro" id="IPR003165">
    <property type="entry name" value="Piwi"/>
</dbReference>
<dbReference type="SUPFAM" id="SSF53098">
    <property type="entry name" value="Ribonuclease H-like"/>
    <property type="match status" value="1"/>
</dbReference>
<accession>A0A2U3PUG4</accession>
<gene>
    <name evidence="4" type="ORF">BRAD3257_1675</name>
</gene>
<reference evidence="4 5" key="1">
    <citation type="submission" date="2018-03" db="EMBL/GenBank/DDBJ databases">
        <authorList>
            <person name="Gully D."/>
        </authorList>
    </citation>
    <scope>NUCLEOTIDE SEQUENCE [LARGE SCALE GENOMIC DNA]</scope>
    <source>
        <strain evidence="4">ORS3257</strain>
    </source>
</reference>
<dbReference type="Gene3D" id="3.30.420.10">
    <property type="entry name" value="Ribonuclease H-like superfamily/Ribonuclease H"/>
    <property type="match status" value="1"/>
</dbReference>
<sequence>MRIYRMGHEWFDIGLFALHDLNVSEVLVPNADGQMVGLAEFIENRSRKPIPPELARLDPAGQVVVYLNTRGEERSAPAGLCFLTHDTESREVRASHRETIMPPEIRRAKIAEICRKHLAEILVGGRKLRLGDRPVEIERKIYALPDLSFGGGKTLSARGTPGARNVAPAGFAEARRELLLDPKAGFQVKTPLDRHYIVLPKMVVDSWGSPFVHMLKREVTGLYPHGSFEPDVVSYDDVGVGHTFPQQANAILEAVRSSCRRAGFATVMIHDIVKGKPRSHDQLEAAILRELPKLEHSIRATVIHSSKGRECYEQRDDGRGNPVYRLNDRKAGVFRSYVRNVAISKVLLAHEKWPFVLSQPLHADVVIGIDVKRNTAGYTVVSNSGRTIRFRSESSRQSEKLLASQIRTQLDTLLREEFEDGGRSLGDIVIHRDGRSFPEERAGAREAFRTLLADGVLKSDATLTIVEIHKTSPSPLRFFDVRRDGCGSRVSNPNVGLHYVSGNDGYLATTGWPFRRPGTSKPLHVRFVEGEMEFERCLEDVFRLSTLTWTRPEDCLRLPITIKLTDRVLGEDATEYDEDELRFGDEHGRERA</sequence>
<dbReference type="InterPro" id="IPR036397">
    <property type="entry name" value="RNaseH_sf"/>
</dbReference>
<feature type="domain" description="Piwi" evidence="3">
    <location>
        <begin position="298"/>
        <end position="577"/>
    </location>
</feature>
<dbReference type="GO" id="GO:0003676">
    <property type="term" value="F:nucleic acid binding"/>
    <property type="evidence" value="ECO:0007669"/>
    <property type="project" value="InterPro"/>
</dbReference>
<evidence type="ECO:0000259" key="3">
    <source>
        <dbReference type="SMART" id="SM00950"/>
    </source>
</evidence>
<dbReference type="EMBL" id="LS398110">
    <property type="protein sequence ID" value="SPP92795.1"/>
    <property type="molecule type" value="Genomic_DNA"/>
</dbReference>
<dbReference type="Proteomes" id="UP000246085">
    <property type="component" value="Chromosome BRAD3257"/>
</dbReference>
<evidence type="ECO:0000256" key="2">
    <source>
        <dbReference type="ARBA" id="ARBA00035032"/>
    </source>
</evidence>
<protein>
    <recommendedName>
        <fullName evidence="2">Protein argonaute</fullName>
    </recommendedName>
</protein>
<dbReference type="KEGG" id="bvz:BRAD3257_1675"/>
<dbReference type="SMART" id="SM00950">
    <property type="entry name" value="Piwi"/>
    <property type="match status" value="1"/>
</dbReference>
<comment type="similarity">
    <text evidence="1">Belongs to the argonaute family. Long pAgo subfamily.</text>
</comment>
<dbReference type="InterPro" id="IPR012337">
    <property type="entry name" value="RNaseH-like_sf"/>
</dbReference>
<evidence type="ECO:0000313" key="5">
    <source>
        <dbReference type="Proteomes" id="UP000246085"/>
    </source>
</evidence>